<dbReference type="PANTHER" id="PTHR37535:SF4">
    <property type="entry name" value="FLUG DOMAIN-CONTAINING PROTEIN"/>
    <property type="match status" value="1"/>
</dbReference>
<dbReference type="Pfam" id="PF11917">
    <property type="entry name" value="DUF3435"/>
    <property type="match status" value="1"/>
</dbReference>
<name>A0A1V6SY42_9EURO</name>
<dbReference type="AlphaFoldDB" id="A0A1V6SY42"/>
<proteinExistence type="predicted"/>
<dbReference type="OrthoDB" id="4367764at2759"/>
<accession>A0A1V6SY42</accession>
<dbReference type="STRING" id="254877.A0A1V6SY42"/>
<sequence length="177" mass="20138">MTKLKLVCNTLSDEYELDMGAKPQPACNIDDLLFSTYHLLVVCAVAFPTFRCQSKLSTLRKIMASTSARPGTLVETSGYMRSNNALKWQDIELYMVKNPEDPKCQVLLIRVKFETTTKKPDQSPFMMKSSTGLECPICLGCISSIYQTARQFPYARKGVLQKHFKTYKLPYIFPKGR</sequence>
<dbReference type="InterPro" id="IPR021842">
    <property type="entry name" value="DUF3435"/>
</dbReference>
<dbReference type="PANTHER" id="PTHR37535">
    <property type="entry name" value="FLUG DOMAIN PROTEIN"/>
    <property type="match status" value="1"/>
</dbReference>
<gene>
    <name evidence="1" type="ORF">PENFLA_c020G03493</name>
</gene>
<comment type="caution">
    <text evidence="1">The sequence shown here is derived from an EMBL/GenBank/DDBJ whole genome shotgun (WGS) entry which is preliminary data.</text>
</comment>
<reference evidence="2" key="1">
    <citation type="journal article" date="2017" name="Nat. Microbiol.">
        <title>Global analysis of biosynthetic gene clusters reveals vast potential of secondary metabolite production in Penicillium species.</title>
        <authorList>
            <person name="Nielsen J.C."/>
            <person name="Grijseels S."/>
            <person name="Prigent S."/>
            <person name="Ji B."/>
            <person name="Dainat J."/>
            <person name="Nielsen K.F."/>
            <person name="Frisvad J.C."/>
            <person name="Workman M."/>
            <person name="Nielsen J."/>
        </authorList>
    </citation>
    <scope>NUCLEOTIDE SEQUENCE [LARGE SCALE GENOMIC DNA]</scope>
    <source>
        <strain evidence="2">IBT 14082</strain>
    </source>
</reference>
<evidence type="ECO:0000313" key="2">
    <source>
        <dbReference type="Proteomes" id="UP000191342"/>
    </source>
</evidence>
<evidence type="ECO:0000313" key="1">
    <source>
        <dbReference type="EMBL" id="OQE18876.1"/>
    </source>
</evidence>
<organism evidence="1 2">
    <name type="scientific">Penicillium flavigenum</name>
    <dbReference type="NCBI Taxonomy" id="254877"/>
    <lineage>
        <taxon>Eukaryota</taxon>
        <taxon>Fungi</taxon>
        <taxon>Dikarya</taxon>
        <taxon>Ascomycota</taxon>
        <taxon>Pezizomycotina</taxon>
        <taxon>Eurotiomycetes</taxon>
        <taxon>Eurotiomycetidae</taxon>
        <taxon>Eurotiales</taxon>
        <taxon>Aspergillaceae</taxon>
        <taxon>Penicillium</taxon>
    </lineage>
</organism>
<keyword evidence="2" id="KW-1185">Reference proteome</keyword>
<dbReference type="EMBL" id="MLQL01000020">
    <property type="protein sequence ID" value="OQE18876.1"/>
    <property type="molecule type" value="Genomic_DNA"/>
</dbReference>
<protein>
    <submittedName>
        <fullName evidence="1">Uncharacterized protein</fullName>
    </submittedName>
</protein>
<dbReference type="Proteomes" id="UP000191342">
    <property type="component" value="Unassembled WGS sequence"/>
</dbReference>